<keyword evidence="1 3" id="KW-0732">Signal</keyword>
<dbReference type="OrthoDB" id="7203955at2"/>
<feature type="signal peptide" evidence="3">
    <location>
        <begin position="1"/>
        <end position="18"/>
    </location>
</feature>
<name>A0A1H5WT28_9RHOB</name>
<dbReference type="EMBL" id="FNUZ01000002">
    <property type="protein sequence ID" value="SEG02759.1"/>
    <property type="molecule type" value="Genomic_DNA"/>
</dbReference>
<sequence>MRKSSVLMALAVSTAILAGCTAQYRNHGYVPPEEDLQQIVPGVDTRATVEELIGVPTTSGILSESAYYYVGSTVKHFGPKKPEVVDRTVLVISFDEAGVVTNIEEFGLADGMVVPISSRVTTSGSNIGLIRKLFGNIGQLSADTLLGGG</sequence>
<dbReference type="PROSITE" id="PS51257">
    <property type="entry name" value="PROKAR_LIPOPROTEIN"/>
    <property type="match status" value="1"/>
</dbReference>
<reference evidence="5 6" key="1">
    <citation type="submission" date="2016-10" db="EMBL/GenBank/DDBJ databases">
        <authorList>
            <person name="de Groot N.N."/>
        </authorList>
    </citation>
    <scope>NUCLEOTIDE SEQUENCE [LARGE SCALE GENOMIC DNA]</scope>
    <source>
        <strain evidence="5 6">DSM 26915</strain>
    </source>
</reference>
<feature type="domain" description="Outer membrane protein assembly factor BamE" evidence="4">
    <location>
        <begin position="28"/>
        <end position="103"/>
    </location>
</feature>
<organism evidence="5 6">
    <name type="scientific">Thalassococcus halodurans</name>
    <dbReference type="NCBI Taxonomy" id="373675"/>
    <lineage>
        <taxon>Bacteria</taxon>
        <taxon>Pseudomonadati</taxon>
        <taxon>Pseudomonadota</taxon>
        <taxon>Alphaproteobacteria</taxon>
        <taxon>Rhodobacterales</taxon>
        <taxon>Roseobacteraceae</taxon>
        <taxon>Thalassococcus</taxon>
    </lineage>
</organism>
<evidence type="ECO:0000256" key="2">
    <source>
        <dbReference type="ARBA" id="ARBA00023136"/>
    </source>
</evidence>
<evidence type="ECO:0000256" key="3">
    <source>
        <dbReference type="SAM" id="SignalP"/>
    </source>
</evidence>
<evidence type="ECO:0000259" key="4">
    <source>
        <dbReference type="Pfam" id="PF04355"/>
    </source>
</evidence>
<dbReference type="Gene3D" id="3.30.1450.10">
    <property type="match status" value="1"/>
</dbReference>
<evidence type="ECO:0000313" key="5">
    <source>
        <dbReference type="EMBL" id="SEG02759.1"/>
    </source>
</evidence>
<protein>
    <submittedName>
        <fullName evidence="5">Beta-barrel assembly machine subunit BamE</fullName>
    </submittedName>
</protein>
<keyword evidence="6" id="KW-1185">Reference proteome</keyword>
<dbReference type="InterPro" id="IPR007450">
    <property type="entry name" value="BamE_dom"/>
</dbReference>
<accession>A0A1H5WT28</accession>
<dbReference type="GO" id="GO:0019867">
    <property type="term" value="C:outer membrane"/>
    <property type="evidence" value="ECO:0007669"/>
    <property type="project" value="InterPro"/>
</dbReference>
<proteinExistence type="predicted"/>
<feature type="chain" id="PRO_5009288655" evidence="3">
    <location>
        <begin position="19"/>
        <end position="149"/>
    </location>
</feature>
<dbReference type="Pfam" id="PF04355">
    <property type="entry name" value="BamE"/>
    <property type="match status" value="1"/>
</dbReference>
<evidence type="ECO:0000313" key="6">
    <source>
        <dbReference type="Proteomes" id="UP000236752"/>
    </source>
</evidence>
<dbReference type="InterPro" id="IPR037873">
    <property type="entry name" value="BamE-like"/>
</dbReference>
<dbReference type="AlphaFoldDB" id="A0A1H5WT28"/>
<evidence type="ECO:0000256" key="1">
    <source>
        <dbReference type="ARBA" id="ARBA00022729"/>
    </source>
</evidence>
<keyword evidence="2" id="KW-0472">Membrane</keyword>
<gene>
    <name evidence="5" type="ORF">SAMN04488045_1584</name>
</gene>
<dbReference type="Proteomes" id="UP000236752">
    <property type="component" value="Unassembled WGS sequence"/>
</dbReference>